<evidence type="ECO:0000313" key="7">
    <source>
        <dbReference type="Proteomes" id="UP001059480"/>
    </source>
</evidence>
<evidence type="ECO:0000259" key="5">
    <source>
        <dbReference type="PROSITE" id="PS50937"/>
    </source>
</evidence>
<dbReference type="SMART" id="SM00422">
    <property type="entry name" value="HTH_MERR"/>
    <property type="match status" value="1"/>
</dbReference>
<keyword evidence="3" id="KW-0010">Activator</keyword>
<gene>
    <name evidence="6" type="ORF">NPA36_07025</name>
</gene>
<keyword evidence="4" id="KW-0804">Transcription</keyword>
<dbReference type="Gene3D" id="1.10.490.50">
    <property type="entry name" value="Antibiotic binding domain of TipA-like multidrug resistance regulators"/>
    <property type="match status" value="1"/>
</dbReference>
<sequence length="257" mass="29695">MEYTINKLANLAGLTNRTLRYYDEIGLLSPQRISSNGYRIYGQKEVDLLQQILFYRELGLQLDDIKQIVHSKDYDSMSALQDHLLALKAKKTQLDLLITTVEKTLAQKKGEIKMTDKEKFEGFKKQMIQENEKEYGAEIREKYGDKTIDESNAKMLELSPQEFTEMENLSLQINETLKLALEQGDPSSQLAQEVCELHRKWLGYSWPSYSKEAHLGLGQLYVEDPRFKAYYDAIKEGSAEFLYEALKIYCESDEVSG</sequence>
<dbReference type="RefSeq" id="WP_256945412.1">
    <property type="nucleotide sequence ID" value="NZ_JANHNZ010000006.1"/>
</dbReference>
<dbReference type="PRINTS" id="PR00040">
    <property type="entry name" value="HTHMERR"/>
</dbReference>
<evidence type="ECO:0000256" key="2">
    <source>
        <dbReference type="ARBA" id="ARBA00023125"/>
    </source>
</evidence>
<feature type="domain" description="HTH merR-type" evidence="5">
    <location>
        <begin position="1"/>
        <end position="71"/>
    </location>
</feature>
<evidence type="ECO:0000256" key="3">
    <source>
        <dbReference type="ARBA" id="ARBA00023159"/>
    </source>
</evidence>
<accession>A0ABT1WP80</accession>
<dbReference type="SUPFAM" id="SSF89082">
    <property type="entry name" value="Antibiotic binding domain of TipA-like multidrug resistance regulators"/>
    <property type="match status" value="1"/>
</dbReference>
<keyword evidence="1" id="KW-0805">Transcription regulation</keyword>
<dbReference type="Pfam" id="PF07739">
    <property type="entry name" value="TipAS"/>
    <property type="match status" value="1"/>
</dbReference>
<organism evidence="6 7">
    <name type="scientific">Granulicatella seriolae</name>
    <dbReference type="NCBI Taxonomy" id="2967226"/>
    <lineage>
        <taxon>Bacteria</taxon>
        <taxon>Bacillati</taxon>
        <taxon>Bacillota</taxon>
        <taxon>Bacilli</taxon>
        <taxon>Lactobacillales</taxon>
        <taxon>Carnobacteriaceae</taxon>
        <taxon>Granulicatella</taxon>
    </lineage>
</organism>
<dbReference type="InterPro" id="IPR012925">
    <property type="entry name" value="TipAS_dom"/>
</dbReference>
<dbReference type="Pfam" id="PF13411">
    <property type="entry name" value="MerR_1"/>
    <property type="match status" value="1"/>
</dbReference>
<keyword evidence="7" id="KW-1185">Reference proteome</keyword>
<dbReference type="CDD" id="cd01106">
    <property type="entry name" value="HTH_TipAL-Mta"/>
    <property type="match status" value="1"/>
</dbReference>
<dbReference type="EMBL" id="JANHNZ010000006">
    <property type="protein sequence ID" value="MCQ9210300.1"/>
    <property type="molecule type" value="Genomic_DNA"/>
</dbReference>
<dbReference type="InterPro" id="IPR009061">
    <property type="entry name" value="DNA-bd_dom_put_sf"/>
</dbReference>
<evidence type="ECO:0000256" key="4">
    <source>
        <dbReference type="ARBA" id="ARBA00023163"/>
    </source>
</evidence>
<dbReference type="Proteomes" id="UP001059480">
    <property type="component" value="Unassembled WGS sequence"/>
</dbReference>
<evidence type="ECO:0000313" key="6">
    <source>
        <dbReference type="EMBL" id="MCQ9210300.1"/>
    </source>
</evidence>
<dbReference type="SUPFAM" id="SSF46955">
    <property type="entry name" value="Putative DNA-binding domain"/>
    <property type="match status" value="1"/>
</dbReference>
<dbReference type="InterPro" id="IPR000551">
    <property type="entry name" value="MerR-type_HTH_dom"/>
</dbReference>
<dbReference type="PANTHER" id="PTHR30204:SF90">
    <property type="entry name" value="HTH-TYPE TRANSCRIPTIONAL ACTIVATOR MTA"/>
    <property type="match status" value="1"/>
</dbReference>
<dbReference type="PANTHER" id="PTHR30204">
    <property type="entry name" value="REDOX-CYCLING DRUG-SENSING TRANSCRIPTIONAL ACTIVATOR SOXR"/>
    <property type="match status" value="1"/>
</dbReference>
<keyword evidence="2" id="KW-0238">DNA-binding</keyword>
<name>A0ABT1WP80_9LACT</name>
<dbReference type="Gene3D" id="1.10.1660.10">
    <property type="match status" value="1"/>
</dbReference>
<reference evidence="6" key="2">
    <citation type="journal article" date="2023" name="Curr. Microbiol.">
        <title>Granulicatella seriolae sp. nov., a Novel Facultative Anaerobe Isolated from Yellowtail Marine Fish.</title>
        <authorList>
            <person name="Lee M."/>
            <person name="Choi Y.J."/>
            <person name="Farooq A."/>
            <person name="Jeong J.B."/>
            <person name="Jung M.Y."/>
        </authorList>
    </citation>
    <scope>NUCLEOTIDE SEQUENCE</scope>
    <source>
        <strain evidence="6">S8</strain>
    </source>
</reference>
<evidence type="ECO:0000256" key="1">
    <source>
        <dbReference type="ARBA" id="ARBA00023015"/>
    </source>
</evidence>
<reference evidence="6" key="3">
    <citation type="journal article" date="2023" name="Microbiol. Resour. Announc.">
        <title>Draft Genome Sequence of Granulicatella sp. Strain S8, Isolated from a Marine Fish, Seriola quinqueradiata.</title>
        <authorList>
            <person name="Lee M."/>
            <person name="Farooq A."/>
            <person name="Jeong J.B."/>
            <person name="Jung M.Y."/>
        </authorList>
    </citation>
    <scope>NUCLEOTIDE SEQUENCE</scope>
    <source>
        <strain evidence="6">S8</strain>
    </source>
</reference>
<reference evidence="6" key="1">
    <citation type="submission" date="2022-07" db="EMBL/GenBank/DDBJ databases">
        <authorList>
            <person name="Jung M.-Y."/>
            <person name="Lee M."/>
        </authorList>
    </citation>
    <scope>NUCLEOTIDE SEQUENCE</scope>
    <source>
        <strain evidence="6">S8</strain>
    </source>
</reference>
<protein>
    <submittedName>
        <fullName evidence="6">MerR family transcriptional regulator</fullName>
    </submittedName>
</protein>
<dbReference type="InterPro" id="IPR036244">
    <property type="entry name" value="TipA-like_antibiotic-bd"/>
</dbReference>
<dbReference type="InterPro" id="IPR047057">
    <property type="entry name" value="MerR_fam"/>
</dbReference>
<comment type="caution">
    <text evidence="6">The sequence shown here is derived from an EMBL/GenBank/DDBJ whole genome shotgun (WGS) entry which is preliminary data.</text>
</comment>
<proteinExistence type="predicted"/>
<dbReference type="PROSITE" id="PS50937">
    <property type="entry name" value="HTH_MERR_2"/>
    <property type="match status" value="1"/>
</dbReference>